<evidence type="ECO:0000256" key="2">
    <source>
        <dbReference type="ARBA" id="ARBA00008598"/>
    </source>
</evidence>
<evidence type="ECO:0000256" key="1">
    <source>
        <dbReference type="ARBA" id="ARBA00000851"/>
    </source>
</evidence>
<comment type="similarity">
    <text evidence="2">Belongs to the HsdR family.</text>
</comment>
<gene>
    <name evidence="12" type="ORF">K4H28_08430</name>
</gene>
<dbReference type="InterPro" id="IPR051268">
    <property type="entry name" value="Type-I_R_enzyme_R_subunit"/>
</dbReference>
<evidence type="ECO:0000256" key="4">
    <source>
        <dbReference type="ARBA" id="ARBA00022722"/>
    </source>
</evidence>
<reference evidence="12 13" key="1">
    <citation type="submission" date="2021-08" db="EMBL/GenBank/DDBJ databases">
        <title>complete genome sequencing of Deefgea sp. D25.</title>
        <authorList>
            <person name="Bae J.-W."/>
            <person name="Gim D.-H."/>
        </authorList>
    </citation>
    <scope>NUCLEOTIDE SEQUENCE [LARGE SCALE GENOMIC DNA]</scope>
    <source>
        <strain evidence="12 13">D25</strain>
    </source>
</reference>
<evidence type="ECO:0000256" key="5">
    <source>
        <dbReference type="ARBA" id="ARBA00022741"/>
    </source>
</evidence>
<sequence length="79" mass="8792">MIDFDDISNNEFLCVNQFKIEGINQNVIPDIVLFVNGLPLAVIEAKSPYIANPMESGIDQLRLYATSNTTTTTRTLEIS</sequence>
<dbReference type="Gene3D" id="3.90.1570.50">
    <property type="match status" value="1"/>
</dbReference>
<evidence type="ECO:0000256" key="7">
    <source>
        <dbReference type="ARBA" id="ARBA00022759"/>
    </source>
</evidence>
<dbReference type="RefSeq" id="WP_221008000.1">
    <property type="nucleotide sequence ID" value="NZ_CP081150.1"/>
</dbReference>
<dbReference type="InterPro" id="IPR007409">
    <property type="entry name" value="Restrct_endonuc_type1_HsdR_N"/>
</dbReference>
<accession>A0ABX8ZAY5</accession>
<dbReference type="CDD" id="cd22332">
    <property type="entry name" value="HsdR_N"/>
    <property type="match status" value="1"/>
</dbReference>
<evidence type="ECO:0000313" key="13">
    <source>
        <dbReference type="Proteomes" id="UP000825679"/>
    </source>
</evidence>
<evidence type="ECO:0000313" key="12">
    <source>
        <dbReference type="EMBL" id="QZA79487.1"/>
    </source>
</evidence>
<feature type="domain" description="Restriction endonuclease type I HsdR N-terminal" evidence="11">
    <location>
        <begin position="2"/>
        <end position="67"/>
    </location>
</feature>
<evidence type="ECO:0000256" key="3">
    <source>
        <dbReference type="ARBA" id="ARBA00012654"/>
    </source>
</evidence>
<evidence type="ECO:0000256" key="9">
    <source>
        <dbReference type="ARBA" id="ARBA00022840"/>
    </source>
</evidence>
<keyword evidence="9" id="KW-0067">ATP-binding</keyword>
<dbReference type="EMBL" id="CP081150">
    <property type="protein sequence ID" value="QZA79487.1"/>
    <property type="molecule type" value="Genomic_DNA"/>
</dbReference>
<evidence type="ECO:0000256" key="10">
    <source>
        <dbReference type="ARBA" id="ARBA00023125"/>
    </source>
</evidence>
<keyword evidence="7" id="KW-0255">Endonuclease</keyword>
<dbReference type="Proteomes" id="UP000825679">
    <property type="component" value="Chromosome"/>
</dbReference>
<evidence type="ECO:0000256" key="6">
    <source>
        <dbReference type="ARBA" id="ARBA00022747"/>
    </source>
</evidence>
<organism evidence="12 13">
    <name type="scientific">Deefgea tanakiae</name>
    <dbReference type="NCBI Taxonomy" id="2865840"/>
    <lineage>
        <taxon>Bacteria</taxon>
        <taxon>Pseudomonadati</taxon>
        <taxon>Pseudomonadota</taxon>
        <taxon>Betaproteobacteria</taxon>
        <taxon>Neisseriales</taxon>
        <taxon>Chitinibacteraceae</taxon>
        <taxon>Deefgea</taxon>
    </lineage>
</organism>
<name>A0ABX8ZAY5_9NEIS</name>
<keyword evidence="8" id="KW-0378">Hydrolase</keyword>
<keyword evidence="5" id="KW-0547">Nucleotide-binding</keyword>
<dbReference type="PANTHER" id="PTHR30195:SF15">
    <property type="entry name" value="TYPE I RESTRICTION ENZYME HINDI ENDONUCLEASE SUBUNIT"/>
    <property type="match status" value="1"/>
</dbReference>
<keyword evidence="4" id="KW-0540">Nuclease</keyword>
<keyword evidence="6" id="KW-0680">Restriction system</keyword>
<keyword evidence="13" id="KW-1185">Reference proteome</keyword>
<evidence type="ECO:0000259" key="11">
    <source>
        <dbReference type="Pfam" id="PF04313"/>
    </source>
</evidence>
<proteinExistence type="inferred from homology"/>
<keyword evidence="10" id="KW-0238">DNA-binding</keyword>
<dbReference type="Pfam" id="PF04313">
    <property type="entry name" value="HSDR_N"/>
    <property type="match status" value="1"/>
</dbReference>
<protein>
    <recommendedName>
        <fullName evidence="3">type I site-specific deoxyribonuclease</fullName>
        <ecNumber evidence="3">3.1.21.3</ecNumber>
    </recommendedName>
</protein>
<evidence type="ECO:0000256" key="8">
    <source>
        <dbReference type="ARBA" id="ARBA00022801"/>
    </source>
</evidence>
<dbReference type="EC" id="3.1.21.3" evidence="3"/>
<dbReference type="PANTHER" id="PTHR30195">
    <property type="entry name" value="TYPE I SITE-SPECIFIC DEOXYRIBONUCLEASE PROTEIN SUBUNIT M AND R"/>
    <property type="match status" value="1"/>
</dbReference>
<comment type="catalytic activity">
    <reaction evidence="1">
        <text>Endonucleolytic cleavage of DNA to give random double-stranded fragments with terminal 5'-phosphates, ATP is simultaneously hydrolyzed.</text>
        <dbReference type="EC" id="3.1.21.3"/>
    </reaction>
</comment>